<evidence type="ECO:0000256" key="6">
    <source>
        <dbReference type="ARBA" id="ARBA00024199"/>
    </source>
</evidence>
<evidence type="ECO:0000256" key="5">
    <source>
        <dbReference type="ARBA" id="ARBA00023242"/>
    </source>
</evidence>
<keyword evidence="5" id="KW-0539">Nucleus</keyword>
<evidence type="ECO:0000256" key="4">
    <source>
        <dbReference type="ARBA" id="ARBA00022864"/>
    </source>
</evidence>
<keyword evidence="9" id="KW-1185">Reference proteome</keyword>
<protein>
    <submittedName>
        <fullName evidence="8">Uncharacterized protein</fullName>
    </submittedName>
</protein>
<name>A0AAQ3JWC1_9LILI</name>
<evidence type="ECO:0000256" key="1">
    <source>
        <dbReference type="ARBA" id="ARBA00004496"/>
    </source>
</evidence>
<dbReference type="GO" id="GO:0009691">
    <property type="term" value="P:cytokinin biosynthetic process"/>
    <property type="evidence" value="ECO:0007669"/>
    <property type="project" value="UniProtKB-KW"/>
</dbReference>
<dbReference type="PANTHER" id="PTHR33347">
    <property type="entry name" value="OSJNBA0091C07.3 PROTEIN"/>
    <property type="match status" value="1"/>
</dbReference>
<evidence type="ECO:0000256" key="2">
    <source>
        <dbReference type="ARBA" id="ARBA00022490"/>
    </source>
</evidence>
<feature type="region of interest" description="Disordered" evidence="7">
    <location>
        <begin position="79"/>
        <end position="104"/>
    </location>
</feature>
<keyword evidence="3" id="KW-0203">Cytokinin biosynthesis</keyword>
<gene>
    <name evidence="8" type="ORF">Cni_G04157</name>
</gene>
<comment type="similarity">
    <text evidence="6">Belongs to the SOFL plant protein family.</text>
</comment>
<dbReference type="GO" id="GO:0009736">
    <property type="term" value="P:cytokinin-activated signaling pathway"/>
    <property type="evidence" value="ECO:0007669"/>
    <property type="project" value="UniProtKB-KW"/>
</dbReference>
<keyword evidence="4" id="KW-0932">Cytokinin signaling pathway</keyword>
<evidence type="ECO:0000313" key="9">
    <source>
        <dbReference type="Proteomes" id="UP001327560"/>
    </source>
</evidence>
<evidence type="ECO:0000256" key="7">
    <source>
        <dbReference type="SAM" id="MobiDB-lite"/>
    </source>
</evidence>
<keyword evidence="2" id="KW-0963">Cytoplasm</keyword>
<dbReference type="EMBL" id="CP136890">
    <property type="protein sequence ID" value="WOK95450.1"/>
    <property type="molecule type" value="Genomic_DNA"/>
</dbReference>
<organism evidence="8 9">
    <name type="scientific">Canna indica</name>
    <name type="common">Indian-shot</name>
    <dbReference type="NCBI Taxonomy" id="4628"/>
    <lineage>
        <taxon>Eukaryota</taxon>
        <taxon>Viridiplantae</taxon>
        <taxon>Streptophyta</taxon>
        <taxon>Embryophyta</taxon>
        <taxon>Tracheophyta</taxon>
        <taxon>Spermatophyta</taxon>
        <taxon>Magnoliopsida</taxon>
        <taxon>Liliopsida</taxon>
        <taxon>Zingiberales</taxon>
        <taxon>Cannaceae</taxon>
        <taxon>Canna</taxon>
    </lineage>
</organism>
<dbReference type="AlphaFoldDB" id="A0AAQ3JWC1"/>
<dbReference type="Proteomes" id="UP001327560">
    <property type="component" value="Chromosome 1"/>
</dbReference>
<sequence length="141" mass="15487">MSSDCSSGCQSGWTMYLVQSSDEKNNSLYYNNGASFREGGGEEEEEDLSMISDASSGPRHFHEHNDRGSYCLHSALIPNPALSKDGDGKRNKKKRAEAEQHNAFDDTATSQLLSSSKACSALLFRFTDLNLSLNRLLSIAE</sequence>
<dbReference type="PANTHER" id="PTHR33347:SF1">
    <property type="entry name" value="PROTEIN SOB FIVE-LIKE 5"/>
    <property type="match status" value="1"/>
</dbReference>
<comment type="subcellular location">
    <subcellularLocation>
        <location evidence="1">Cytoplasm</location>
    </subcellularLocation>
</comment>
<accession>A0AAQ3JWC1</accession>
<reference evidence="8 9" key="1">
    <citation type="submission" date="2023-10" db="EMBL/GenBank/DDBJ databases">
        <title>Chromosome-scale genome assembly provides insights into flower coloration mechanisms of Canna indica.</title>
        <authorList>
            <person name="Li C."/>
        </authorList>
    </citation>
    <scope>NUCLEOTIDE SEQUENCE [LARGE SCALE GENOMIC DNA]</scope>
    <source>
        <tissue evidence="8">Flower</tissue>
    </source>
</reference>
<dbReference type="GO" id="GO:0005737">
    <property type="term" value="C:cytoplasm"/>
    <property type="evidence" value="ECO:0007669"/>
    <property type="project" value="UniProtKB-SubCell"/>
</dbReference>
<feature type="region of interest" description="Disordered" evidence="7">
    <location>
        <begin position="36"/>
        <end position="66"/>
    </location>
</feature>
<evidence type="ECO:0000256" key="3">
    <source>
        <dbReference type="ARBA" id="ARBA00022712"/>
    </source>
</evidence>
<evidence type="ECO:0000313" key="8">
    <source>
        <dbReference type="EMBL" id="WOK95450.1"/>
    </source>
</evidence>
<dbReference type="InterPro" id="IPR044670">
    <property type="entry name" value="SOFL"/>
</dbReference>
<proteinExistence type="inferred from homology"/>